<reference evidence="2 3" key="1">
    <citation type="submission" date="2024-02" db="EMBL/GenBank/DDBJ databases">
        <title>Chromosome-scale genome assembly of the rough periwinkle Littorina saxatilis.</title>
        <authorList>
            <person name="De Jode A."/>
            <person name="Faria R."/>
            <person name="Formenti G."/>
            <person name="Sims Y."/>
            <person name="Smith T.P."/>
            <person name="Tracey A."/>
            <person name="Wood J.M.D."/>
            <person name="Zagrodzka Z.B."/>
            <person name="Johannesson K."/>
            <person name="Butlin R.K."/>
            <person name="Leder E.H."/>
        </authorList>
    </citation>
    <scope>NUCLEOTIDE SEQUENCE [LARGE SCALE GENOMIC DNA]</scope>
    <source>
        <strain evidence="2">Snail1</strain>
        <tissue evidence="2">Muscle</tissue>
    </source>
</reference>
<name>A0AAN9BA84_9CAEN</name>
<dbReference type="Proteomes" id="UP001374579">
    <property type="component" value="Unassembled WGS sequence"/>
</dbReference>
<organism evidence="2 3">
    <name type="scientific">Littorina saxatilis</name>
    <dbReference type="NCBI Taxonomy" id="31220"/>
    <lineage>
        <taxon>Eukaryota</taxon>
        <taxon>Metazoa</taxon>
        <taxon>Spiralia</taxon>
        <taxon>Lophotrochozoa</taxon>
        <taxon>Mollusca</taxon>
        <taxon>Gastropoda</taxon>
        <taxon>Caenogastropoda</taxon>
        <taxon>Littorinimorpha</taxon>
        <taxon>Littorinoidea</taxon>
        <taxon>Littorinidae</taxon>
        <taxon>Littorina</taxon>
    </lineage>
</organism>
<dbReference type="EMBL" id="JBAMIC010000010">
    <property type="protein sequence ID" value="KAK7101474.1"/>
    <property type="molecule type" value="Genomic_DNA"/>
</dbReference>
<keyword evidence="3" id="KW-1185">Reference proteome</keyword>
<evidence type="ECO:0000256" key="1">
    <source>
        <dbReference type="SAM" id="SignalP"/>
    </source>
</evidence>
<evidence type="ECO:0000313" key="2">
    <source>
        <dbReference type="EMBL" id="KAK7101474.1"/>
    </source>
</evidence>
<evidence type="ECO:0000313" key="3">
    <source>
        <dbReference type="Proteomes" id="UP001374579"/>
    </source>
</evidence>
<keyword evidence="1" id="KW-0732">Signal</keyword>
<feature type="signal peptide" evidence="1">
    <location>
        <begin position="1"/>
        <end position="27"/>
    </location>
</feature>
<gene>
    <name evidence="2" type="ORF">V1264_019854</name>
</gene>
<accession>A0AAN9BA84</accession>
<comment type="caution">
    <text evidence="2">The sequence shown here is derived from an EMBL/GenBank/DDBJ whole genome shotgun (WGS) entry which is preliminary data.</text>
</comment>
<proteinExistence type="predicted"/>
<feature type="chain" id="PRO_5042907450" evidence="1">
    <location>
        <begin position="28"/>
        <end position="86"/>
    </location>
</feature>
<sequence>MSSPNLVCLCVTIVMAGVFFTAQSVEAQNATERANGTQVINLAAQGATTPASNLTNGSQNGDNALRASGHLMSALMIPTVIVTLFN</sequence>
<dbReference type="AlphaFoldDB" id="A0AAN9BA84"/>
<protein>
    <submittedName>
        <fullName evidence="2">Uncharacterized protein</fullName>
    </submittedName>
</protein>